<feature type="coiled-coil region" evidence="1">
    <location>
        <begin position="289"/>
        <end position="320"/>
    </location>
</feature>
<dbReference type="PROSITE" id="PS50249">
    <property type="entry name" value="MPN"/>
    <property type="match status" value="1"/>
</dbReference>
<feature type="domain" description="MPN" evidence="2">
    <location>
        <begin position="6"/>
        <end position="152"/>
    </location>
</feature>
<dbReference type="GO" id="GO:0008237">
    <property type="term" value="F:metallopeptidase activity"/>
    <property type="evidence" value="ECO:0007669"/>
    <property type="project" value="InterPro"/>
</dbReference>
<dbReference type="AlphaFoldDB" id="A0A2V0P9S3"/>
<evidence type="ECO:0000259" key="2">
    <source>
        <dbReference type="PROSITE" id="PS50249"/>
    </source>
</evidence>
<reference evidence="3 4" key="1">
    <citation type="journal article" date="2018" name="Sci. Rep.">
        <title>Raphidocelis subcapitata (=Pseudokirchneriella subcapitata) provides an insight into genome evolution and environmental adaptations in the Sphaeropleales.</title>
        <authorList>
            <person name="Suzuki S."/>
            <person name="Yamaguchi H."/>
            <person name="Nakajima N."/>
            <person name="Kawachi M."/>
        </authorList>
    </citation>
    <scope>NUCLEOTIDE SEQUENCE [LARGE SCALE GENOMIC DNA]</scope>
    <source>
        <strain evidence="3 4">NIES-35</strain>
    </source>
</reference>
<dbReference type="Gene3D" id="3.40.140.10">
    <property type="entry name" value="Cytidine Deaminase, domain 2"/>
    <property type="match status" value="1"/>
</dbReference>
<dbReference type="Pfam" id="PF01398">
    <property type="entry name" value="JAB"/>
    <property type="match status" value="1"/>
</dbReference>
<dbReference type="InParanoid" id="A0A2V0P9S3"/>
<dbReference type="EMBL" id="BDRX01000046">
    <property type="protein sequence ID" value="GBF93917.1"/>
    <property type="molecule type" value="Genomic_DNA"/>
</dbReference>
<proteinExistence type="predicted"/>
<dbReference type="InterPro" id="IPR000555">
    <property type="entry name" value="JAMM/MPN+_dom"/>
</dbReference>
<dbReference type="FunCoup" id="A0A2V0P9S3">
    <property type="interactions" value="835"/>
</dbReference>
<dbReference type="InterPro" id="IPR040749">
    <property type="entry name" value="BRCC36_C"/>
</dbReference>
<dbReference type="PANTHER" id="PTHR10410">
    <property type="entry name" value="EUKARYOTIC TRANSLATION INITIATION FACTOR 3 -RELATED"/>
    <property type="match status" value="1"/>
</dbReference>
<accession>A0A2V0P9S3</accession>
<evidence type="ECO:0000256" key="1">
    <source>
        <dbReference type="SAM" id="Coils"/>
    </source>
</evidence>
<dbReference type="Proteomes" id="UP000247498">
    <property type="component" value="Unassembled WGS sequence"/>
</dbReference>
<dbReference type="InterPro" id="IPR050242">
    <property type="entry name" value="JAMM_MPN+_peptidase_M67A"/>
</dbReference>
<evidence type="ECO:0000313" key="3">
    <source>
        <dbReference type="EMBL" id="GBF93917.1"/>
    </source>
</evidence>
<dbReference type="OrthoDB" id="446074at2759"/>
<dbReference type="SUPFAM" id="SSF102712">
    <property type="entry name" value="JAB1/MPN domain"/>
    <property type="match status" value="1"/>
</dbReference>
<dbReference type="Pfam" id="PF18110">
    <property type="entry name" value="BRCC36_C"/>
    <property type="match status" value="1"/>
</dbReference>
<name>A0A2V0P9S3_9CHLO</name>
<keyword evidence="4" id="KW-1185">Reference proteome</keyword>
<dbReference type="InterPro" id="IPR037518">
    <property type="entry name" value="MPN"/>
</dbReference>
<dbReference type="SMART" id="SM00232">
    <property type="entry name" value="JAB_MPN"/>
    <property type="match status" value="1"/>
</dbReference>
<gene>
    <name evidence="3" type="ORF">Rsub_06166</name>
</gene>
<organism evidence="3 4">
    <name type="scientific">Raphidocelis subcapitata</name>
    <dbReference type="NCBI Taxonomy" id="307507"/>
    <lineage>
        <taxon>Eukaryota</taxon>
        <taxon>Viridiplantae</taxon>
        <taxon>Chlorophyta</taxon>
        <taxon>core chlorophytes</taxon>
        <taxon>Chlorophyceae</taxon>
        <taxon>CS clade</taxon>
        <taxon>Sphaeropleales</taxon>
        <taxon>Selenastraceae</taxon>
        <taxon>Raphidocelis</taxon>
    </lineage>
</organism>
<dbReference type="STRING" id="307507.A0A2V0P9S3"/>
<comment type="caution">
    <text evidence="3">The sequence shown here is derived from an EMBL/GenBank/DDBJ whole genome shotgun (WGS) entry which is preliminary data.</text>
</comment>
<keyword evidence="1" id="KW-0175">Coiled coil</keyword>
<protein>
    <recommendedName>
        <fullName evidence="2">MPN domain-containing protein</fullName>
    </recommendedName>
</protein>
<sequence>MSLSRVVITPEVFLACTAHALSTEDEEVMGLLLGDVQGPPEAPVAVIWRAVPQIRTDRRKDRVETSPEQMAAATALADQLTTSTGVRTRTIGWFHSHPHITVLPSHVDVHTQAMYQLLEPGFVGLIFSVFNRDAATKAHSVSATAFQSLPAGAGGGGGDGLEGMGSGELAAFDSETRDAIRAAAVAESLAAVAGGRSDAWTRKEVPLAIAPCGATPGACLGDYATVQALLLREEQTAHEARRAGGGGGSTSGRNQGAATLLARVHDAGVHAASLCQLAEGSIAPALAALRGLAAQVDLQRRQLAEEERTLTARAAELEAAAAAGGGGGAAALAGALTLLDL</sequence>
<evidence type="ECO:0000313" key="4">
    <source>
        <dbReference type="Proteomes" id="UP000247498"/>
    </source>
</evidence>